<dbReference type="FunFam" id="2.130.10.10:FF:001314">
    <property type="entry name" value="Autophagy-related protein 18b"/>
    <property type="match status" value="1"/>
</dbReference>
<dbReference type="GO" id="GO:0034045">
    <property type="term" value="C:phagophore assembly site membrane"/>
    <property type="evidence" value="ECO:0007669"/>
    <property type="project" value="UniProtKB-SubCell"/>
</dbReference>
<evidence type="ECO:0008006" key="8">
    <source>
        <dbReference type="Google" id="ProtNLM"/>
    </source>
</evidence>
<reference evidence="6" key="1">
    <citation type="submission" date="2020-05" db="EMBL/GenBank/DDBJ databases">
        <title>WGS assembly of Panicum virgatum.</title>
        <authorList>
            <person name="Lovell J.T."/>
            <person name="Jenkins J."/>
            <person name="Shu S."/>
            <person name="Juenger T.E."/>
            <person name="Schmutz J."/>
        </authorList>
    </citation>
    <scope>NUCLEOTIDE SEQUENCE</scope>
    <source>
        <strain evidence="6">AP13</strain>
    </source>
</reference>
<organism evidence="6 7">
    <name type="scientific">Panicum virgatum</name>
    <name type="common">Blackwell switchgrass</name>
    <dbReference type="NCBI Taxonomy" id="38727"/>
    <lineage>
        <taxon>Eukaryota</taxon>
        <taxon>Viridiplantae</taxon>
        <taxon>Streptophyta</taxon>
        <taxon>Embryophyta</taxon>
        <taxon>Tracheophyta</taxon>
        <taxon>Spermatophyta</taxon>
        <taxon>Magnoliopsida</taxon>
        <taxon>Liliopsida</taxon>
        <taxon>Poales</taxon>
        <taxon>Poaceae</taxon>
        <taxon>PACMAD clade</taxon>
        <taxon>Panicoideae</taxon>
        <taxon>Panicodae</taxon>
        <taxon>Paniceae</taxon>
        <taxon>Panicinae</taxon>
        <taxon>Panicum</taxon>
        <taxon>Panicum sect. Hiantes</taxon>
    </lineage>
</organism>
<feature type="region of interest" description="Disordered" evidence="5">
    <location>
        <begin position="65"/>
        <end position="91"/>
    </location>
</feature>
<keyword evidence="3" id="KW-0677">Repeat</keyword>
<comment type="subcellular location">
    <subcellularLocation>
        <location evidence="1">Preautophagosomal structure membrane</location>
        <topology evidence="1">Peripheral membrane protein</topology>
    </subcellularLocation>
</comment>
<evidence type="ECO:0000256" key="1">
    <source>
        <dbReference type="ARBA" id="ARBA00004623"/>
    </source>
</evidence>
<dbReference type="AlphaFoldDB" id="A0A8T0X565"/>
<dbReference type="Proteomes" id="UP000823388">
    <property type="component" value="Chromosome 1N"/>
</dbReference>
<keyword evidence="2" id="KW-0853">WD repeat</keyword>
<sequence length="456" mass="49833">MVKSGNLRPRPTSAGTRFCVPWRSIRNRVRFRCWLGTLACFGGGVLIESAHLCLGRPKSQAIPEFTETDAEPTRRSNSDCASGTGDASSSAPSQVICASFNQDYSLFSVGTKEGIKIFDSRNGRLCYEYNLGGLNIVEMLFGTSLLAIVGTGEQRAMSPRRLCLFNTKTRQSKRDLNFKTSILAVRLNMKRLVVVLQDRTFVYDLNSTTILEEIETVPNTKGVCAFAPNSEECYLALPASTSKGSALVYKTSQPELICQIDAHQAPLAAMVFSSNGMYLATASENGTMVRVHLVAQATKSHSFQRGTYPSTIYSLAFSPSVDLPDVLVATSSSGSLHLFFLDAARNGRRQANTLLSSVIPGSVTDALDPANHHVIHNVVPADIKSCLAVQSVENSQNSSKLPALKTVIYIVTQDGYFREYVISTTKSNESSWLLEREFNFLDAGLSGLKHNEQHTD</sequence>
<evidence type="ECO:0000256" key="4">
    <source>
        <dbReference type="ARBA" id="ARBA00025740"/>
    </source>
</evidence>
<proteinExistence type="inferred from homology"/>
<dbReference type="InterPro" id="IPR001680">
    <property type="entry name" value="WD40_rpt"/>
</dbReference>
<protein>
    <recommendedName>
        <fullName evidence="8">Autophagy-related protein 18b</fullName>
    </recommendedName>
</protein>
<dbReference type="EMBL" id="CM029038">
    <property type="protein sequence ID" value="KAG2654595.1"/>
    <property type="molecule type" value="Genomic_DNA"/>
</dbReference>
<evidence type="ECO:0000256" key="5">
    <source>
        <dbReference type="SAM" id="MobiDB-lite"/>
    </source>
</evidence>
<evidence type="ECO:0000256" key="3">
    <source>
        <dbReference type="ARBA" id="ARBA00022737"/>
    </source>
</evidence>
<dbReference type="InterPro" id="IPR015943">
    <property type="entry name" value="WD40/YVTN_repeat-like_dom_sf"/>
</dbReference>
<comment type="similarity">
    <text evidence="4">Belongs to the WD repeat PROPPIN family.</text>
</comment>
<accession>A0A8T0X565</accession>
<comment type="caution">
    <text evidence="6">The sequence shown here is derived from an EMBL/GenBank/DDBJ whole genome shotgun (WGS) entry which is preliminary data.</text>
</comment>
<dbReference type="SUPFAM" id="SSF50978">
    <property type="entry name" value="WD40 repeat-like"/>
    <property type="match status" value="1"/>
</dbReference>
<dbReference type="Gene3D" id="2.130.10.10">
    <property type="entry name" value="YVTN repeat-like/Quinoprotein amine dehydrogenase"/>
    <property type="match status" value="1"/>
</dbReference>
<evidence type="ECO:0000256" key="2">
    <source>
        <dbReference type="ARBA" id="ARBA00022574"/>
    </source>
</evidence>
<dbReference type="PANTHER" id="PTHR11227">
    <property type="entry name" value="WD-REPEAT PROTEIN INTERACTING WITH PHOSPHOINOSIDES WIPI -RELATED"/>
    <property type="match status" value="1"/>
</dbReference>
<feature type="compositionally biased region" description="Polar residues" evidence="5">
    <location>
        <begin position="78"/>
        <end position="91"/>
    </location>
</feature>
<gene>
    <name evidence="6" type="ORF">PVAP13_1NG511700</name>
</gene>
<dbReference type="InterPro" id="IPR048720">
    <property type="entry name" value="PROPPIN"/>
</dbReference>
<keyword evidence="7" id="KW-1185">Reference proteome</keyword>
<dbReference type="SMART" id="SM00320">
    <property type="entry name" value="WD40"/>
    <property type="match status" value="3"/>
</dbReference>
<dbReference type="Pfam" id="PF21032">
    <property type="entry name" value="PROPPIN"/>
    <property type="match status" value="1"/>
</dbReference>
<evidence type="ECO:0000313" key="7">
    <source>
        <dbReference type="Proteomes" id="UP000823388"/>
    </source>
</evidence>
<evidence type="ECO:0000313" key="6">
    <source>
        <dbReference type="EMBL" id="KAG2654595.1"/>
    </source>
</evidence>
<name>A0A8T0X565_PANVG</name>
<dbReference type="InterPro" id="IPR036322">
    <property type="entry name" value="WD40_repeat_dom_sf"/>
</dbReference>